<dbReference type="EMBL" id="JAACJK010000111">
    <property type="protein sequence ID" value="KAF5332193.1"/>
    <property type="molecule type" value="Genomic_DNA"/>
</dbReference>
<proteinExistence type="predicted"/>
<dbReference type="OrthoDB" id="3222453at2759"/>
<accession>A0A8H5BZH1</accession>
<protein>
    <submittedName>
        <fullName evidence="2">Uncharacterized protein</fullName>
    </submittedName>
</protein>
<evidence type="ECO:0000313" key="3">
    <source>
        <dbReference type="Proteomes" id="UP000541558"/>
    </source>
</evidence>
<sequence>MAHAQPGPMILPGARNLDVDSIEYKSAGRDIHGPTINLTIASPPEILGRSLFEEIRSLLGLVSAHSGSNANEQSSEHAAGPPGARVPDLANATPPSTSNRGAASGPAENTQGLQSSESLRPIGSTNKNTHPPSELDDAADEGFKASYTSELDSRPLEGLTTPQVYVYSMLGSGRGLACWKPHNQDSAGSPHRRIFPSISHSESTVGWRGIIPGDVGTYDAEGGFRKMFNLWEDDEAIRGMARDIYHRIYSAPDDEVKISEGDFWRGDTVAQGASAEVNDSGDGEVIESFEFQAHPGSRQGALIALTSAADQLELLELAGLHDHICSHA</sequence>
<feature type="region of interest" description="Disordered" evidence="1">
    <location>
        <begin position="66"/>
        <end position="139"/>
    </location>
</feature>
<keyword evidence="3" id="KW-1185">Reference proteome</keyword>
<name>A0A8H5BZH1_9AGAR</name>
<evidence type="ECO:0000313" key="2">
    <source>
        <dbReference type="EMBL" id="KAF5332193.1"/>
    </source>
</evidence>
<dbReference type="Proteomes" id="UP000541558">
    <property type="component" value="Unassembled WGS sequence"/>
</dbReference>
<evidence type="ECO:0000256" key="1">
    <source>
        <dbReference type="SAM" id="MobiDB-lite"/>
    </source>
</evidence>
<dbReference type="AlphaFoldDB" id="A0A8H5BZH1"/>
<gene>
    <name evidence="2" type="ORF">D9611_008158</name>
</gene>
<organism evidence="2 3">
    <name type="scientific">Ephemerocybe angulata</name>
    <dbReference type="NCBI Taxonomy" id="980116"/>
    <lineage>
        <taxon>Eukaryota</taxon>
        <taxon>Fungi</taxon>
        <taxon>Dikarya</taxon>
        <taxon>Basidiomycota</taxon>
        <taxon>Agaricomycotina</taxon>
        <taxon>Agaricomycetes</taxon>
        <taxon>Agaricomycetidae</taxon>
        <taxon>Agaricales</taxon>
        <taxon>Agaricineae</taxon>
        <taxon>Psathyrellaceae</taxon>
        <taxon>Ephemerocybe</taxon>
    </lineage>
</organism>
<feature type="compositionally biased region" description="Polar residues" evidence="1">
    <location>
        <begin position="93"/>
        <end position="131"/>
    </location>
</feature>
<comment type="caution">
    <text evidence="2">The sequence shown here is derived from an EMBL/GenBank/DDBJ whole genome shotgun (WGS) entry which is preliminary data.</text>
</comment>
<reference evidence="2 3" key="1">
    <citation type="journal article" date="2020" name="ISME J.">
        <title>Uncovering the hidden diversity of litter-decomposition mechanisms in mushroom-forming fungi.</title>
        <authorList>
            <person name="Floudas D."/>
            <person name="Bentzer J."/>
            <person name="Ahren D."/>
            <person name="Johansson T."/>
            <person name="Persson P."/>
            <person name="Tunlid A."/>
        </authorList>
    </citation>
    <scope>NUCLEOTIDE SEQUENCE [LARGE SCALE GENOMIC DNA]</scope>
    <source>
        <strain evidence="2 3">CBS 175.51</strain>
    </source>
</reference>